<dbReference type="EMBL" id="CAWUPB010001197">
    <property type="protein sequence ID" value="CAK7356480.1"/>
    <property type="molecule type" value="Genomic_DNA"/>
</dbReference>
<comment type="caution">
    <text evidence="5">The sequence shown here is derived from an EMBL/GenBank/DDBJ whole genome shotgun (WGS) entry which is preliminary data.</text>
</comment>
<evidence type="ECO:0000256" key="1">
    <source>
        <dbReference type="ARBA" id="ARBA00001917"/>
    </source>
</evidence>
<dbReference type="Proteomes" id="UP001314170">
    <property type="component" value="Unassembled WGS sequence"/>
</dbReference>
<sequence length="427" mass="43934">MHSYMSNILYHNRVLAAIKAMEVGIVGIEVSNDGARQLFLTLGQTTLQNFLVFAVRGEILVLFDRVIRKGTEVFKVSAHGAQAVLVGRPVVFGLAAKGDNGVRRVIEMLKAELKLTMALSGLWLSCGLAGQASGLPELMAWIAPELNCGLIGVTLLVKVKQQPVAMKLFLAAAVAAVDVAEAVIVVAVVVIVAAVIVAVAAAAADVIAVAAAAAGSYSDSSLPSSLLFQVPSSFSFAASGAAAAAAAAAAVAAAAAATVAAAAAAVDAAAAVVDVAVAAAVDSVDAVVATSGAEEKRACLPYERVDLTKAPLVTFETVNYVDESRHVDFAAAAAVVVAVVVAAAEERAVGLLVVVLQALKPQTRDFGRSVMPEDFQEELPTIVDSDIDLSLDISSSRDVAPHEQPLDDHVYQSTIPLLAKKPRIVVD</sequence>
<dbReference type="SUPFAM" id="SSF51395">
    <property type="entry name" value="FMN-linked oxidoreductases"/>
    <property type="match status" value="1"/>
</dbReference>
<dbReference type="InterPro" id="IPR013785">
    <property type="entry name" value="Aldolase_TIM"/>
</dbReference>
<gene>
    <name evidence="5" type="ORF">DCAF_LOCUS26752</name>
</gene>
<feature type="transmembrane region" description="Helical" evidence="3">
    <location>
        <begin position="236"/>
        <end position="266"/>
    </location>
</feature>
<proteinExistence type="predicted"/>
<dbReference type="PANTHER" id="PTHR10578:SF67">
    <property type="entry name" value="PEROXISOMAL (S)-2-HYDROXYACID OXIDASE GLO3"/>
    <property type="match status" value="1"/>
</dbReference>
<keyword evidence="3" id="KW-0812">Transmembrane</keyword>
<protein>
    <recommendedName>
        <fullName evidence="4">FMN hydroxy acid dehydrogenase domain-containing protein</fullName>
    </recommendedName>
</protein>
<keyword evidence="3" id="KW-0472">Membrane</keyword>
<accession>A0AAV1SR34</accession>
<reference evidence="5 6" key="1">
    <citation type="submission" date="2024-01" db="EMBL/GenBank/DDBJ databases">
        <authorList>
            <person name="Waweru B."/>
        </authorList>
    </citation>
    <scope>NUCLEOTIDE SEQUENCE [LARGE SCALE GENOMIC DNA]</scope>
</reference>
<comment type="cofactor">
    <cofactor evidence="1">
        <name>FMN</name>
        <dbReference type="ChEBI" id="CHEBI:58210"/>
    </cofactor>
</comment>
<name>A0AAV1SR34_9ROSI</name>
<dbReference type="InterPro" id="IPR000262">
    <property type="entry name" value="FMN-dep_DH"/>
</dbReference>
<feature type="transmembrane region" description="Helical" evidence="3">
    <location>
        <begin position="169"/>
        <end position="189"/>
    </location>
</feature>
<feature type="domain" description="FMN hydroxy acid dehydrogenase" evidence="4">
    <location>
        <begin position="1"/>
        <end position="138"/>
    </location>
</feature>
<organism evidence="5 6">
    <name type="scientific">Dovyalis caffra</name>
    <dbReference type="NCBI Taxonomy" id="77055"/>
    <lineage>
        <taxon>Eukaryota</taxon>
        <taxon>Viridiplantae</taxon>
        <taxon>Streptophyta</taxon>
        <taxon>Embryophyta</taxon>
        <taxon>Tracheophyta</taxon>
        <taxon>Spermatophyta</taxon>
        <taxon>Magnoliopsida</taxon>
        <taxon>eudicotyledons</taxon>
        <taxon>Gunneridae</taxon>
        <taxon>Pentapetalae</taxon>
        <taxon>rosids</taxon>
        <taxon>fabids</taxon>
        <taxon>Malpighiales</taxon>
        <taxon>Salicaceae</taxon>
        <taxon>Flacourtieae</taxon>
        <taxon>Dovyalis</taxon>
    </lineage>
</organism>
<dbReference type="InterPro" id="IPR037396">
    <property type="entry name" value="FMN_HAD"/>
</dbReference>
<dbReference type="PROSITE" id="PS51349">
    <property type="entry name" value="FMN_HYDROXY_ACID_DH_2"/>
    <property type="match status" value="1"/>
</dbReference>
<dbReference type="GO" id="GO:0016491">
    <property type="term" value="F:oxidoreductase activity"/>
    <property type="evidence" value="ECO:0007669"/>
    <property type="project" value="UniProtKB-KW"/>
</dbReference>
<evidence type="ECO:0000313" key="5">
    <source>
        <dbReference type="EMBL" id="CAK7356480.1"/>
    </source>
</evidence>
<evidence type="ECO:0000256" key="2">
    <source>
        <dbReference type="ARBA" id="ARBA00023002"/>
    </source>
</evidence>
<dbReference type="AlphaFoldDB" id="A0AAV1SR34"/>
<evidence type="ECO:0000259" key="4">
    <source>
        <dbReference type="PROSITE" id="PS51349"/>
    </source>
</evidence>
<dbReference type="PANTHER" id="PTHR10578">
    <property type="entry name" value="S -2-HYDROXY-ACID OXIDASE-RELATED"/>
    <property type="match status" value="1"/>
</dbReference>
<evidence type="ECO:0000256" key="3">
    <source>
        <dbReference type="SAM" id="Phobius"/>
    </source>
</evidence>
<keyword evidence="3" id="KW-1133">Transmembrane helix</keyword>
<keyword evidence="2" id="KW-0560">Oxidoreductase</keyword>
<evidence type="ECO:0000313" key="6">
    <source>
        <dbReference type="Proteomes" id="UP001314170"/>
    </source>
</evidence>
<dbReference type="Pfam" id="PF01070">
    <property type="entry name" value="FMN_dh"/>
    <property type="match status" value="1"/>
</dbReference>
<keyword evidence="6" id="KW-1185">Reference proteome</keyword>
<feature type="transmembrane region" description="Helical" evidence="3">
    <location>
        <begin position="195"/>
        <end position="215"/>
    </location>
</feature>
<dbReference type="Gene3D" id="3.20.20.70">
    <property type="entry name" value="Aldolase class I"/>
    <property type="match status" value="1"/>
</dbReference>